<accession>A0A7W4UU91</accession>
<keyword evidence="1" id="KW-0472">Membrane</keyword>
<feature type="transmembrane region" description="Helical" evidence="1">
    <location>
        <begin position="29"/>
        <end position="48"/>
    </location>
</feature>
<dbReference type="AlphaFoldDB" id="A0A7W4UU91"/>
<name>A0A7W4UU91_LEIAQ</name>
<proteinExistence type="predicted"/>
<comment type="caution">
    <text evidence="2">The sequence shown here is derived from an EMBL/GenBank/DDBJ whole genome shotgun (WGS) entry which is preliminary data.</text>
</comment>
<organism evidence="2 3">
    <name type="scientific">Leifsonia aquatica</name>
    <name type="common">Corynebacterium aquaticum</name>
    <dbReference type="NCBI Taxonomy" id="144185"/>
    <lineage>
        <taxon>Bacteria</taxon>
        <taxon>Bacillati</taxon>
        <taxon>Actinomycetota</taxon>
        <taxon>Actinomycetes</taxon>
        <taxon>Micrococcales</taxon>
        <taxon>Microbacteriaceae</taxon>
        <taxon>Leifsonia</taxon>
    </lineage>
</organism>
<gene>
    <name evidence="2" type="ORF">FHX33_001141</name>
</gene>
<keyword evidence="1" id="KW-0812">Transmembrane</keyword>
<reference evidence="2 3" key="1">
    <citation type="submission" date="2020-08" db="EMBL/GenBank/DDBJ databases">
        <title>Sequencing the genomes of 1000 actinobacteria strains.</title>
        <authorList>
            <person name="Klenk H.-P."/>
        </authorList>
    </citation>
    <scope>NUCLEOTIDE SEQUENCE [LARGE SCALE GENOMIC DNA]</scope>
    <source>
        <strain evidence="2 3">DSM 20146</strain>
    </source>
</reference>
<sequence length="107" mass="11588">MFSSAVATALAAAPCTVWAGPGFGFGWLFLLIPLFWIAVFVLIFSLAGRRWRRAAAARGGFGGPGWAHSATRSAEQTLAQRYANGDIDEVEYRARLEVLRANRSDGV</sequence>
<evidence type="ECO:0000256" key="1">
    <source>
        <dbReference type="SAM" id="Phobius"/>
    </source>
</evidence>
<dbReference type="RefSeq" id="WP_021758018.1">
    <property type="nucleotide sequence ID" value="NZ_JACHVP010000001.1"/>
</dbReference>
<dbReference type="Proteomes" id="UP000538196">
    <property type="component" value="Unassembled WGS sequence"/>
</dbReference>
<dbReference type="EMBL" id="JACHVP010000001">
    <property type="protein sequence ID" value="MBB2966409.1"/>
    <property type="molecule type" value="Genomic_DNA"/>
</dbReference>
<evidence type="ECO:0000313" key="2">
    <source>
        <dbReference type="EMBL" id="MBB2966409.1"/>
    </source>
</evidence>
<protein>
    <submittedName>
        <fullName evidence="2">Putative membrane protein</fullName>
    </submittedName>
</protein>
<evidence type="ECO:0000313" key="3">
    <source>
        <dbReference type="Proteomes" id="UP000538196"/>
    </source>
</evidence>
<keyword evidence="3" id="KW-1185">Reference proteome</keyword>
<keyword evidence="1" id="KW-1133">Transmembrane helix</keyword>